<comment type="caution">
    <text evidence="2">The sequence shown here is derived from an EMBL/GenBank/DDBJ whole genome shotgun (WGS) entry which is preliminary data.</text>
</comment>
<proteinExistence type="predicted"/>
<gene>
    <name evidence="2" type="ORF">C8F04DRAFT_1172686</name>
</gene>
<feature type="region of interest" description="Disordered" evidence="1">
    <location>
        <begin position="1"/>
        <end position="33"/>
    </location>
</feature>
<protein>
    <submittedName>
        <fullName evidence="2">Uncharacterized protein</fullName>
    </submittedName>
</protein>
<reference evidence="2" key="1">
    <citation type="submission" date="2023-03" db="EMBL/GenBank/DDBJ databases">
        <title>Massive genome expansion in bonnet fungi (Mycena s.s.) driven by repeated elements and novel gene families across ecological guilds.</title>
        <authorList>
            <consortium name="Lawrence Berkeley National Laboratory"/>
            <person name="Harder C.B."/>
            <person name="Miyauchi S."/>
            <person name="Viragh M."/>
            <person name="Kuo A."/>
            <person name="Thoen E."/>
            <person name="Andreopoulos B."/>
            <person name="Lu D."/>
            <person name="Skrede I."/>
            <person name="Drula E."/>
            <person name="Henrissat B."/>
            <person name="Morin E."/>
            <person name="Kohler A."/>
            <person name="Barry K."/>
            <person name="LaButti K."/>
            <person name="Morin E."/>
            <person name="Salamov A."/>
            <person name="Lipzen A."/>
            <person name="Mereny Z."/>
            <person name="Hegedus B."/>
            <person name="Baldrian P."/>
            <person name="Stursova M."/>
            <person name="Weitz H."/>
            <person name="Taylor A."/>
            <person name="Grigoriev I.V."/>
            <person name="Nagy L.G."/>
            <person name="Martin F."/>
            <person name="Kauserud H."/>
        </authorList>
    </citation>
    <scope>NUCLEOTIDE SEQUENCE</scope>
    <source>
        <strain evidence="2">CBHHK200</strain>
    </source>
</reference>
<feature type="compositionally biased region" description="Polar residues" evidence="1">
    <location>
        <begin position="15"/>
        <end position="30"/>
    </location>
</feature>
<dbReference type="Proteomes" id="UP001218188">
    <property type="component" value="Unassembled WGS sequence"/>
</dbReference>
<organism evidence="2 3">
    <name type="scientific">Mycena alexandri</name>
    <dbReference type="NCBI Taxonomy" id="1745969"/>
    <lineage>
        <taxon>Eukaryota</taxon>
        <taxon>Fungi</taxon>
        <taxon>Dikarya</taxon>
        <taxon>Basidiomycota</taxon>
        <taxon>Agaricomycotina</taxon>
        <taxon>Agaricomycetes</taxon>
        <taxon>Agaricomycetidae</taxon>
        <taxon>Agaricales</taxon>
        <taxon>Marasmiineae</taxon>
        <taxon>Mycenaceae</taxon>
        <taxon>Mycena</taxon>
    </lineage>
</organism>
<sequence length="276" mass="32046">MTLPFPTRSPFSIRPDSQSFESRQVGSVNGTDFVDPQEDAAIERFSHIRSRSPSWDDSRYLRSMREIHETQFIEFRAPPYTSDQGGADEEEVNDERQETTVRYSMAFSQSSPNFGGFTTHDIIPHLDSTIPTTTIHQLPLYQMIDLRYLHDVMPGTMAEYIRLRNDFPTTPRALLGLSPELVTTHDTSDMPARHLVLKHQYPGAFKPGQRFYAHGTIGGEWELGDIKGEFGRKVYVEWIERNKKLLAIVEMDRCNIYRSKRERVVTLWKNIRTYIR</sequence>
<evidence type="ECO:0000313" key="3">
    <source>
        <dbReference type="Proteomes" id="UP001218188"/>
    </source>
</evidence>
<dbReference type="AlphaFoldDB" id="A0AAD6TN60"/>
<evidence type="ECO:0000313" key="2">
    <source>
        <dbReference type="EMBL" id="KAJ7046872.1"/>
    </source>
</evidence>
<keyword evidence="3" id="KW-1185">Reference proteome</keyword>
<accession>A0AAD6TN60</accession>
<evidence type="ECO:0000256" key="1">
    <source>
        <dbReference type="SAM" id="MobiDB-lite"/>
    </source>
</evidence>
<dbReference type="EMBL" id="JARJCM010000002">
    <property type="protein sequence ID" value="KAJ7046872.1"/>
    <property type="molecule type" value="Genomic_DNA"/>
</dbReference>
<name>A0AAD6TN60_9AGAR</name>